<dbReference type="InterPro" id="IPR013324">
    <property type="entry name" value="RNA_pol_sigma_r3/r4-like"/>
</dbReference>
<dbReference type="GO" id="GO:0016987">
    <property type="term" value="F:sigma factor activity"/>
    <property type="evidence" value="ECO:0007669"/>
    <property type="project" value="UniProtKB-KW"/>
</dbReference>
<accession>A0A067XRP9</accession>
<dbReference type="SUPFAM" id="SSF88946">
    <property type="entry name" value="Sigma2 domain of RNA polymerase sigma factors"/>
    <property type="match status" value="1"/>
</dbReference>
<comment type="similarity">
    <text evidence="1">Belongs to the sigma-70 factor family. ECF subfamily.</text>
</comment>
<protein>
    <submittedName>
        <fullName evidence="8">ECF subfamily sigma-24 protein</fullName>
    </submittedName>
</protein>
<evidence type="ECO:0000259" key="7">
    <source>
        <dbReference type="Pfam" id="PF08281"/>
    </source>
</evidence>
<keyword evidence="2" id="KW-0805">Transcription regulation</keyword>
<keyword evidence="5" id="KW-0804">Transcription</keyword>
<dbReference type="Pfam" id="PF04542">
    <property type="entry name" value="Sigma70_r2"/>
    <property type="match status" value="1"/>
</dbReference>
<dbReference type="Gene3D" id="1.10.1740.10">
    <property type="match status" value="1"/>
</dbReference>
<evidence type="ECO:0000256" key="3">
    <source>
        <dbReference type="ARBA" id="ARBA00023082"/>
    </source>
</evidence>
<dbReference type="InterPro" id="IPR007627">
    <property type="entry name" value="RNA_pol_sigma70_r2"/>
</dbReference>
<dbReference type="InterPro" id="IPR039425">
    <property type="entry name" value="RNA_pol_sigma-70-like"/>
</dbReference>
<keyword evidence="3" id="KW-0731">Sigma factor</keyword>
<dbReference type="GO" id="GO:0003677">
    <property type="term" value="F:DNA binding"/>
    <property type="evidence" value="ECO:0007669"/>
    <property type="project" value="UniProtKB-KW"/>
</dbReference>
<evidence type="ECO:0000256" key="5">
    <source>
        <dbReference type="ARBA" id="ARBA00023163"/>
    </source>
</evidence>
<dbReference type="GO" id="GO:0006352">
    <property type="term" value="P:DNA-templated transcription initiation"/>
    <property type="evidence" value="ECO:0007669"/>
    <property type="project" value="InterPro"/>
</dbReference>
<dbReference type="PANTHER" id="PTHR43133">
    <property type="entry name" value="RNA POLYMERASE ECF-TYPE SIGMA FACTO"/>
    <property type="match status" value="1"/>
</dbReference>
<feature type="domain" description="RNA polymerase sigma-70 region 2" evidence="6">
    <location>
        <begin position="23"/>
        <end position="90"/>
    </location>
</feature>
<dbReference type="AlphaFoldDB" id="A0A067XRP9"/>
<evidence type="ECO:0000256" key="4">
    <source>
        <dbReference type="ARBA" id="ARBA00023125"/>
    </source>
</evidence>
<evidence type="ECO:0000256" key="2">
    <source>
        <dbReference type="ARBA" id="ARBA00023015"/>
    </source>
</evidence>
<dbReference type="InterPro" id="IPR013249">
    <property type="entry name" value="RNA_pol_sigma70_r4_t2"/>
</dbReference>
<dbReference type="Gene3D" id="1.10.10.10">
    <property type="entry name" value="Winged helix-like DNA-binding domain superfamily/Winged helix DNA-binding domain"/>
    <property type="match status" value="1"/>
</dbReference>
<dbReference type="Pfam" id="PF08281">
    <property type="entry name" value="Sigma70_r4_2"/>
    <property type="match status" value="1"/>
</dbReference>
<dbReference type="SUPFAM" id="SSF88659">
    <property type="entry name" value="Sigma3 and sigma4 domains of RNA polymerase sigma factors"/>
    <property type="match status" value="1"/>
</dbReference>
<evidence type="ECO:0000313" key="8">
    <source>
        <dbReference type="EMBL" id="AGT45828.1"/>
    </source>
</evidence>
<name>A0A067XRP9_9BACT</name>
<keyword evidence="4" id="KW-0238">DNA-binding</keyword>
<sequence>MTEADAEIVEQARKGDPLAWEKLVIRHTKRIYNLCFRFVGRVDQAEDLTQDVFIKVFRNLSSYNAETGQFVTWMMSVGRNLLIDHYRQTKDDRVTVSVTADEDDELSILDTLPANQPSAHAEMEREERAVLLRRALDRLPPQLKEAVILRDLEELSYEEIEEILKVPEGTVKSRINRGRVELARSLQKLKSRSRGFSA</sequence>
<gene>
    <name evidence="8" type="ORF">PPT_M2_20</name>
</gene>
<dbReference type="PANTHER" id="PTHR43133:SF8">
    <property type="entry name" value="RNA POLYMERASE SIGMA FACTOR HI_1459-RELATED"/>
    <property type="match status" value="1"/>
</dbReference>
<proteinExistence type="inferred from homology"/>
<dbReference type="InterPro" id="IPR013325">
    <property type="entry name" value="RNA_pol_sigma_r2"/>
</dbReference>
<dbReference type="InterPro" id="IPR036388">
    <property type="entry name" value="WH-like_DNA-bd_sf"/>
</dbReference>
<feature type="domain" description="RNA polymerase sigma factor 70 region 4 type 2" evidence="7">
    <location>
        <begin position="131"/>
        <end position="182"/>
    </location>
</feature>
<reference evidence="8" key="1">
    <citation type="submission" date="2013-03" db="EMBL/GenBank/DDBJ databases">
        <authorList>
            <person name="Tan H."/>
            <person name="Mooij M.J."/>
            <person name="Barret M."/>
            <person name="O'Gara F."/>
        </authorList>
    </citation>
    <scope>NUCLEOTIDE SEQUENCE</scope>
</reference>
<dbReference type="InterPro" id="IPR014284">
    <property type="entry name" value="RNA_pol_sigma-70_dom"/>
</dbReference>
<organism evidence="8">
    <name type="scientific">uncultured marine bacterium PPT_M2</name>
    <dbReference type="NCBI Taxonomy" id="1381397"/>
    <lineage>
        <taxon>Bacteria</taxon>
        <taxon>environmental samples</taxon>
    </lineage>
</organism>
<dbReference type="EMBL" id="KC770996">
    <property type="protein sequence ID" value="AGT45828.1"/>
    <property type="molecule type" value="Genomic_DNA"/>
</dbReference>
<dbReference type="NCBIfam" id="TIGR02937">
    <property type="entry name" value="sigma70-ECF"/>
    <property type="match status" value="1"/>
</dbReference>
<evidence type="ECO:0000256" key="1">
    <source>
        <dbReference type="ARBA" id="ARBA00010641"/>
    </source>
</evidence>
<evidence type="ECO:0000259" key="6">
    <source>
        <dbReference type="Pfam" id="PF04542"/>
    </source>
</evidence>